<feature type="transmembrane region" description="Helical" evidence="3">
    <location>
        <begin position="20"/>
        <end position="42"/>
    </location>
</feature>
<dbReference type="SMART" id="SM00115">
    <property type="entry name" value="CASc"/>
    <property type="match status" value="1"/>
</dbReference>
<evidence type="ECO:0000313" key="7">
    <source>
        <dbReference type="Proteomes" id="UP001597327"/>
    </source>
</evidence>
<dbReference type="Proteomes" id="UP001597327">
    <property type="component" value="Unassembled WGS sequence"/>
</dbReference>
<dbReference type="Gene3D" id="2.30.30.40">
    <property type="entry name" value="SH3 Domains"/>
    <property type="match status" value="2"/>
</dbReference>
<feature type="compositionally biased region" description="Polar residues" evidence="2">
    <location>
        <begin position="340"/>
        <end position="364"/>
    </location>
</feature>
<dbReference type="Pfam" id="PF08239">
    <property type="entry name" value="SH3_3"/>
    <property type="match status" value="2"/>
</dbReference>
<evidence type="ECO:0000256" key="2">
    <source>
        <dbReference type="SAM" id="MobiDB-lite"/>
    </source>
</evidence>
<dbReference type="RefSeq" id="WP_188318762.1">
    <property type="nucleotide sequence ID" value="NZ_JBHUFA010000001.1"/>
</dbReference>
<evidence type="ECO:0000313" key="6">
    <source>
        <dbReference type="EMBL" id="MFD1695194.1"/>
    </source>
</evidence>
<evidence type="ECO:0000256" key="1">
    <source>
        <dbReference type="ARBA" id="ARBA00010134"/>
    </source>
</evidence>
<dbReference type="InterPro" id="IPR052039">
    <property type="entry name" value="Caspase-related_regulators"/>
</dbReference>
<protein>
    <submittedName>
        <fullName evidence="6">Caspase family protein</fullName>
    </submittedName>
</protein>
<dbReference type="PROSITE" id="PS50208">
    <property type="entry name" value="CASPASE_P20"/>
    <property type="match status" value="1"/>
</dbReference>
<comment type="similarity">
    <text evidence="1">Belongs to the peptidase C14A family.</text>
</comment>
<dbReference type="Gene3D" id="3.40.50.1460">
    <property type="match status" value="1"/>
</dbReference>
<gene>
    <name evidence="6" type="ORF">ACFSC7_06675</name>
</gene>
<dbReference type="InterPro" id="IPR015917">
    <property type="entry name" value="Pept_C14A"/>
</dbReference>
<sequence>MHHQGSNAYSGTLARYQPGAAWRLGATGTLAALFFLLAVTLASAGIQPRGGNWLVIASRASSGEALEVARDYAGRFAQTTVFQSNNGWFAITLGWLDSASGEQIKAGLISRRLIPGDSYLHNGQRFSRVIWSATGVPGEALAPLLAATRYGSGGVAETPPVASADPAYGMRGYVTGLNPAGDNYLSLRSGPGGSSRELLRMGPNTPLTILGRSGSWYQVRLDSGQAGWAHSRYVALSPAAASPVAAPVTPQPAPQVVASPLSPDLHARVGDLTGTSDSYLSLRGAPTARSAELARLLPRTPLTLTAQAEGWYEARLDNGVTGWVSAAYVDIVARTAEVTTYGPQGTPESGSQTSSADPQPSSAEASADGGITHQEAVAPAFDGKRVALVLGNSRYEHAPELPNPKNDAADISDSLKGLGFEVITALDGTKAGMERSIRDFVRALPGAKIALFFYAGHAMQVDGVNHLIPIDASLEDQTAVDFETIRLDTVLDFMNAPDRLSIALLDACRDNPLSRRFTRSMSATRSAFIGRGLAAPAIAGGNILIGYATSPGEVALDGAGDNSPFTTALLRHMSTRGLEVELMMKRVKADVFEETGGQQAPWHNSALRDEFYFASAPAAPQAESAGADAQ</sequence>
<dbReference type="SMART" id="SM00287">
    <property type="entry name" value="SH3b"/>
    <property type="match status" value="2"/>
</dbReference>
<feature type="domain" description="SH3b" evidence="5">
    <location>
        <begin position="169"/>
        <end position="238"/>
    </location>
</feature>
<proteinExistence type="inferred from homology"/>
<dbReference type="EMBL" id="JBHUFA010000001">
    <property type="protein sequence ID" value="MFD1695194.1"/>
    <property type="molecule type" value="Genomic_DNA"/>
</dbReference>
<dbReference type="PROSITE" id="PS51781">
    <property type="entry name" value="SH3B"/>
    <property type="match status" value="1"/>
</dbReference>
<keyword evidence="7" id="KW-1185">Reference proteome</keyword>
<evidence type="ECO:0000256" key="3">
    <source>
        <dbReference type="SAM" id="Phobius"/>
    </source>
</evidence>
<dbReference type="InterPro" id="IPR029030">
    <property type="entry name" value="Caspase-like_dom_sf"/>
</dbReference>
<accession>A0ABW4JVD2</accession>
<feature type="region of interest" description="Disordered" evidence="2">
    <location>
        <begin position="340"/>
        <end position="367"/>
    </location>
</feature>
<keyword evidence="3" id="KW-0812">Transmembrane</keyword>
<dbReference type="InterPro" id="IPR003646">
    <property type="entry name" value="SH3-like_bac-type"/>
</dbReference>
<keyword evidence="3" id="KW-0472">Membrane</keyword>
<dbReference type="InterPro" id="IPR011600">
    <property type="entry name" value="Pept_C14_caspase"/>
</dbReference>
<keyword evidence="3" id="KW-1133">Transmembrane helix</keyword>
<dbReference type="SUPFAM" id="SSF52129">
    <property type="entry name" value="Caspase-like"/>
    <property type="match status" value="1"/>
</dbReference>
<dbReference type="SUPFAM" id="SSF50044">
    <property type="entry name" value="SH3-domain"/>
    <property type="match status" value="1"/>
</dbReference>
<name>A0ABW4JVD2_9HYPH</name>
<comment type="caution">
    <text evidence="6">The sequence shown here is derived from an EMBL/GenBank/DDBJ whole genome shotgun (WGS) entry which is preliminary data.</text>
</comment>
<organism evidence="6 7">
    <name type="scientific">Roseibium aestuarii</name>
    <dbReference type="NCBI Taxonomy" id="2600299"/>
    <lineage>
        <taxon>Bacteria</taxon>
        <taxon>Pseudomonadati</taxon>
        <taxon>Pseudomonadota</taxon>
        <taxon>Alphaproteobacteria</taxon>
        <taxon>Hyphomicrobiales</taxon>
        <taxon>Stappiaceae</taxon>
        <taxon>Roseibium</taxon>
    </lineage>
</organism>
<dbReference type="PANTHER" id="PTHR22576">
    <property type="entry name" value="MUCOSA ASSOCIATED LYMPHOID TISSUE LYMPHOMA TRANSLOCATION PROTEIN 1/PARACASPASE"/>
    <property type="match status" value="1"/>
</dbReference>
<dbReference type="Pfam" id="PF00656">
    <property type="entry name" value="Peptidase_C14"/>
    <property type="match status" value="1"/>
</dbReference>
<dbReference type="InterPro" id="IPR001309">
    <property type="entry name" value="Pept_C14_p20"/>
</dbReference>
<dbReference type="PANTHER" id="PTHR22576:SF37">
    <property type="entry name" value="MUCOSA-ASSOCIATED LYMPHOID TISSUE LYMPHOMA TRANSLOCATION PROTEIN 1"/>
    <property type="match status" value="1"/>
</dbReference>
<feature type="domain" description="Caspase family p20" evidence="4">
    <location>
        <begin position="383"/>
        <end position="460"/>
    </location>
</feature>
<evidence type="ECO:0000259" key="4">
    <source>
        <dbReference type="PROSITE" id="PS50208"/>
    </source>
</evidence>
<evidence type="ECO:0000259" key="5">
    <source>
        <dbReference type="PROSITE" id="PS51781"/>
    </source>
</evidence>
<reference evidence="7" key="1">
    <citation type="journal article" date="2019" name="Int. J. Syst. Evol. Microbiol.">
        <title>The Global Catalogue of Microorganisms (GCM) 10K type strain sequencing project: providing services to taxonomists for standard genome sequencing and annotation.</title>
        <authorList>
            <consortium name="The Broad Institute Genomics Platform"/>
            <consortium name="The Broad Institute Genome Sequencing Center for Infectious Disease"/>
            <person name="Wu L."/>
            <person name="Ma J."/>
        </authorList>
    </citation>
    <scope>NUCLEOTIDE SEQUENCE [LARGE SCALE GENOMIC DNA]</scope>
    <source>
        <strain evidence="7">JCM 3369</strain>
    </source>
</reference>
<dbReference type="InterPro" id="IPR036028">
    <property type="entry name" value="SH3-like_dom_sf"/>
</dbReference>